<name>F6ELE1_HOYSD</name>
<keyword evidence="3" id="KW-1185">Reference proteome</keyword>
<evidence type="ECO:0000313" key="3">
    <source>
        <dbReference type="Proteomes" id="UP000009235"/>
    </source>
</evidence>
<dbReference type="Pfam" id="PF13472">
    <property type="entry name" value="Lipase_GDSL_2"/>
    <property type="match status" value="1"/>
</dbReference>
<evidence type="ECO:0000313" key="2">
    <source>
        <dbReference type="EMBL" id="AEF39233.1"/>
    </source>
</evidence>
<dbReference type="STRING" id="443218.AS9A_0779"/>
<dbReference type="Gene3D" id="3.40.50.1110">
    <property type="entry name" value="SGNH hydrolase"/>
    <property type="match status" value="1"/>
</dbReference>
<feature type="domain" description="SGNH hydrolase-type esterase" evidence="1">
    <location>
        <begin position="184"/>
        <end position="385"/>
    </location>
</feature>
<dbReference type="EMBL" id="CP002786">
    <property type="protein sequence ID" value="AEF39233.1"/>
    <property type="molecule type" value="Genomic_DNA"/>
</dbReference>
<accession>F6ELE1</accession>
<dbReference type="InterPro" id="IPR013830">
    <property type="entry name" value="SGNH_hydro"/>
</dbReference>
<dbReference type="SUPFAM" id="SSF52266">
    <property type="entry name" value="SGNH hydrolase"/>
    <property type="match status" value="1"/>
</dbReference>
<dbReference type="Proteomes" id="UP000009235">
    <property type="component" value="Chromosome"/>
</dbReference>
<organism evidence="2 3">
    <name type="scientific">Hoyosella subflava (strain DSM 45089 / JCM 17490 / NBRC 109087 / DQS3-9A1)</name>
    <name type="common">Amycolicicoccus subflavus</name>
    <dbReference type="NCBI Taxonomy" id="443218"/>
    <lineage>
        <taxon>Bacteria</taxon>
        <taxon>Bacillati</taxon>
        <taxon>Actinomycetota</taxon>
        <taxon>Actinomycetes</taxon>
        <taxon>Mycobacteriales</taxon>
        <taxon>Hoyosellaceae</taxon>
        <taxon>Hoyosella</taxon>
    </lineage>
</organism>
<dbReference type="eggNOG" id="COG2755">
    <property type="taxonomic scope" value="Bacteria"/>
</dbReference>
<reference evidence="2 3" key="1">
    <citation type="journal article" date="2011" name="J. Bacteriol.">
        <title>Complete genome sequence of Amycolicicoccus subflavus DQS3-9A1T, an actinomycete isolated from crude oil-polluted soil.</title>
        <authorList>
            <person name="Cai M."/>
            <person name="Chen W.M."/>
            <person name="Nie Y."/>
            <person name="Chi C.Q."/>
            <person name="Wang Y.N."/>
            <person name="Tang Y.Q."/>
            <person name="Li G.Y."/>
            <person name="Wu X.L."/>
        </authorList>
    </citation>
    <scope>NUCLEOTIDE SEQUENCE [LARGE SCALE GENOMIC DNA]</scope>
    <source>
        <strain evidence="3">DSM 45089 / DQS3-9A1</strain>
    </source>
</reference>
<dbReference type="AlphaFoldDB" id="F6ELE1"/>
<dbReference type="InterPro" id="IPR053140">
    <property type="entry name" value="GDSL_Rv0518-like"/>
</dbReference>
<evidence type="ECO:0000259" key="1">
    <source>
        <dbReference type="Pfam" id="PF13472"/>
    </source>
</evidence>
<protein>
    <submittedName>
        <fullName evidence="2">Lipolytic protein G-D-S-L family</fullName>
    </submittedName>
</protein>
<sequence>MMEHWVASWTACPSGSLHLVDPSLRTMLALYDQTFRCVVTPHRGGSTLRIHLTNRFRRQAIELASVTVAKQTVGAAIDPETLRAVPFGGHRSIRIPEHADVVSDAVELSFGAFEPLAVSVHVPGTVLHPTGHLEANATSYYSRPLSGCSTADADGGRLGMRTTSQPFVSGIDVLAPQEVSAVVAFGDSITDGFVGSRNVSLRQERTVVDRNLRYPDFLQRRIDAAGVARCVVNAGISGNRVVRDGRVVGFGPSAIARVQQDAIEISGVSDVIVQVGTNDFGLPPRARPKAVIDGYEMVIDRLRDAGIRVHLGTLLPAGGALVHDRLARHGSAHRVAVNEWIRSQTSADSVIDFDAALRDPQNPDALAPDYACPDRLHPNAAGYEAMANAVDLTVLGGS</sequence>
<proteinExistence type="predicted"/>
<dbReference type="InterPro" id="IPR036514">
    <property type="entry name" value="SGNH_hydro_sf"/>
</dbReference>
<gene>
    <name evidence="2" type="ordered locus">AS9A_0779</name>
</gene>
<dbReference type="PANTHER" id="PTHR43784:SF2">
    <property type="entry name" value="GDSL-LIKE LIPASE_ACYLHYDROLASE, PUTATIVE (AFU_ORTHOLOGUE AFUA_2G00820)-RELATED"/>
    <property type="match status" value="1"/>
</dbReference>
<dbReference type="KEGG" id="asd:AS9A_0779"/>
<dbReference type="PANTHER" id="PTHR43784">
    <property type="entry name" value="GDSL-LIKE LIPASE/ACYLHYDROLASE, PUTATIVE (AFU_ORTHOLOGUE AFUA_2G00820)-RELATED"/>
    <property type="match status" value="1"/>
</dbReference>
<dbReference type="HOGENOM" id="CLU_029872_1_0_11"/>